<dbReference type="GO" id="GO:0015074">
    <property type="term" value="P:DNA integration"/>
    <property type="evidence" value="ECO:0007669"/>
    <property type="project" value="UniProtKB-KW"/>
</dbReference>
<feature type="domain" description="Tyr recombinase" evidence="5">
    <location>
        <begin position="118"/>
        <end position="305"/>
    </location>
</feature>
<protein>
    <submittedName>
        <fullName evidence="6">Tyrosine-type recombinase/integrase</fullName>
    </submittedName>
</protein>
<keyword evidence="3" id="KW-0238">DNA-binding</keyword>
<dbReference type="SUPFAM" id="SSF56349">
    <property type="entry name" value="DNA breaking-rejoining enzymes"/>
    <property type="match status" value="1"/>
</dbReference>
<dbReference type="InterPro" id="IPR002104">
    <property type="entry name" value="Integrase_catalytic"/>
</dbReference>
<evidence type="ECO:0000256" key="3">
    <source>
        <dbReference type="ARBA" id="ARBA00023125"/>
    </source>
</evidence>
<evidence type="ECO:0000259" key="5">
    <source>
        <dbReference type="PROSITE" id="PS51898"/>
    </source>
</evidence>
<reference evidence="6 7" key="2">
    <citation type="journal article" date="2022" name="Int. J. Syst. Evol. Microbiol.">
        <title>Strains of Bradyrhizobium barranii sp. nov. associated with legumes native to Canada are symbionts of soybeans and belong to different subspecies (subsp. barranii subsp. nov. and subsp. apii subsp. nov.) and symbiovars (sv. glycinearum and sv. septentrionale).</title>
        <authorList>
            <person name="Bromfield E.S.P."/>
            <person name="Cloutier S."/>
            <person name="Wasai-Hara S."/>
            <person name="Minamisawa K."/>
        </authorList>
    </citation>
    <scope>NUCLEOTIDE SEQUENCE [LARGE SCALE GENOMIC DNA]</scope>
    <source>
        <strain evidence="6 7">323S2</strain>
    </source>
</reference>
<reference evidence="6 7" key="1">
    <citation type="journal article" date="2017" name="Syst. Appl. Microbiol.">
        <title>Soybeans inoculated with root zone soils of Canadian native legumes harbour diverse and novel Bradyrhizobium spp. that possess agricultural potential.</title>
        <authorList>
            <person name="Bromfield E.S.P."/>
            <person name="Cloutier S."/>
            <person name="Tambong J.T."/>
            <person name="Tran Thi T.V."/>
        </authorList>
    </citation>
    <scope>NUCLEOTIDE SEQUENCE [LARGE SCALE GENOMIC DNA]</scope>
    <source>
        <strain evidence="6 7">323S2</strain>
    </source>
</reference>
<dbReference type="InterPro" id="IPR050808">
    <property type="entry name" value="Phage_Integrase"/>
</dbReference>
<dbReference type="GO" id="GO:0003677">
    <property type="term" value="F:DNA binding"/>
    <property type="evidence" value="ECO:0007669"/>
    <property type="project" value="UniProtKB-KW"/>
</dbReference>
<keyword evidence="2" id="KW-0229">DNA integration</keyword>
<dbReference type="PROSITE" id="PS51898">
    <property type="entry name" value="TYR_RECOMBINASE"/>
    <property type="match status" value="1"/>
</dbReference>
<name>A0A9X9YRU3_9BRAD</name>
<comment type="similarity">
    <text evidence="1">Belongs to the 'phage' integrase family.</text>
</comment>
<sequence length="314" mass="35673">MRQEHIASHLRRHQNTFARTFQRFIDQEIKPNVSSWRNVERVLRIHALPLWADKSLHDIRRSDIHAVLDGLISRGLRGAGSEVRKHLSRFFNWAADRELISDNPLSGLKRSDLGSNPEAGRALTDLELRAIWHSACSLGYPFGALFRLLMLTGQRRNDWAHVRSSEVDFGNCWLEIPRARYKSRRDHVVPLSAQAMSILSSLPSCSSPAAFLFSSREGRVPVSGFSKAKAKVDYEASATLQLDGQSLASYRLHDFRVTCETRLATLGFNQDIRDAVLGHAKRGLQRTYNKYDYHDEKRTALEAYAVHLARVVGD</sequence>
<dbReference type="Gene3D" id="1.10.150.130">
    <property type="match status" value="1"/>
</dbReference>
<dbReference type="InterPro" id="IPR013762">
    <property type="entry name" value="Integrase-like_cat_sf"/>
</dbReference>
<evidence type="ECO:0000256" key="1">
    <source>
        <dbReference type="ARBA" id="ARBA00008857"/>
    </source>
</evidence>
<dbReference type="AlphaFoldDB" id="A0A9X9YRU3"/>
<dbReference type="EMBL" id="CP088280">
    <property type="protein sequence ID" value="UGX93648.1"/>
    <property type="molecule type" value="Genomic_DNA"/>
</dbReference>
<evidence type="ECO:0000256" key="4">
    <source>
        <dbReference type="ARBA" id="ARBA00023172"/>
    </source>
</evidence>
<dbReference type="PANTHER" id="PTHR30629">
    <property type="entry name" value="PROPHAGE INTEGRASE"/>
    <property type="match status" value="1"/>
</dbReference>
<proteinExistence type="inferred from homology"/>
<accession>A0A9X9YRU3</accession>
<dbReference type="InterPro" id="IPR010998">
    <property type="entry name" value="Integrase_recombinase_N"/>
</dbReference>
<dbReference type="InterPro" id="IPR011010">
    <property type="entry name" value="DNA_brk_join_enz"/>
</dbReference>
<gene>
    <name evidence="6" type="ORF">G6321_00050070</name>
</gene>
<evidence type="ECO:0000313" key="7">
    <source>
        <dbReference type="Proteomes" id="UP000564836"/>
    </source>
</evidence>
<keyword evidence="4" id="KW-0233">DNA recombination</keyword>
<evidence type="ECO:0000256" key="2">
    <source>
        <dbReference type="ARBA" id="ARBA00022908"/>
    </source>
</evidence>
<organism evidence="6 7">
    <name type="scientific">Bradyrhizobium barranii subsp. barranii</name>
    <dbReference type="NCBI Taxonomy" id="2823807"/>
    <lineage>
        <taxon>Bacteria</taxon>
        <taxon>Pseudomonadati</taxon>
        <taxon>Pseudomonadota</taxon>
        <taxon>Alphaproteobacteria</taxon>
        <taxon>Hyphomicrobiales</taxon>
        <taxon>Nitrobacteraceae</taxon>
        <taxon>Bradyrhizobium</taxon>
        <taxon>Bradyrhizobium barranii</taxon>
    </lineage>
</organism>
<dbReference type="GO" id="GO:0006310">
    <property type="term" value="P:DNA recombination"/>
    <property type="evidence" value="ECO:0007669"/>
    <property type="project" value="UniProtKB-KW"/>
</dbReference>
<dbReference type="Pfam" id="PF00589">
    <property type="entry name" value="Phage_integrase"/>
    <property type="match status" value="1"/>
</dbReference>
<dbReference type="Gene3D" id="1.10.443.10">
    <property type="entry name" value="Intergrase catalytic core"/>
    <property type="match status" value="1"/>
</dbReference>
<dbReference type="PANTHER" id="PTHR30629:SF2">
    <property type="entry name" value="PROPHAGE INTEGRASE INTS-RELATED"/>
    <property type="match status" value="1"/>
</dbReference>
<evidence type="ECO:0000313" key="6">
    <source>
        <dbReference type="EMBL" id="UGX93648.1"/>
    </source>
</evidence>
<dbReference type="Proteomes" id="UP000564836">
    <property type="component" value="Chromosome"/>
</dbReference>